<proteinExistence type="predicted"/>
<reference evidence="1 2" key="1">
    <citation type="journal article" date="2020" name="Cell">
        <title>Large-Scale Comparative Analyses of Tick Genomes Elucidate Their Genetic Diversity and Vector Capacities.</title>
        <authorList>
            <consortium name="Tick Genome and Microbiome Consortium (TIGMIC)"/>
            <person name="Jia N."/>
            <person name="Wang J."/>
            <person name="Shi W."/>
            <person name="Du L."/>
            <person name="Sun Y."/>
            <person name="Zhan W."/>
            <person name="Jiang J.F."/>
            <person name="Wang Q."/>
            <person name="Zhang B."/>
            <person name="Ji P."/>
            <person name="Bell-Sakyi L."/>
            <person name="Cui X.M."/>
            <person name="Yuan T.T."/>
            <person name="Jiang B.G."/>
            <person name="Yang W.F."/>
            <person name="Lam T.T."/>
            <person name="Chang Q.C."/>
            <person name="Ding S.J."/>
            <person name="Wang X.J."/>
            <person name="Zhu J.G."/>
            <person name="Ruan X.D."/>
            <person name="Zhao L."/>
            <person name="Wei J.T."/>
            <person name="Ye R.Z."/>
            <person name="Que T.C."/>
            <person name="Du C.H."/>
            <person name="Zhou Y.H."/>
            <person name="Cheng J.X."/>
            <person name="Dai P.F."/>
            <person name="Guo W.B."/>
            <person name="Han X.H."/>
            <person name="Huang E.J."/>
            <person name="Li L.F."/>
            <person name="Wei W."/>
            <person name="Gao Y.C."/>
            <person name="Liu J.Z."/>
            <person name="Shao H.Z."/>
            <person name="Wang X."/>
            <person name="Wang C.C."/>
            <person name="Yang T.C."/>
            <person name="Huo Q.B."/>
            <person name="Li W."/>
            <person name="Chen H.Y."/>
            <person name="Chen S.E."/>
            <person name="Zhou L.G."/>
            <person name="Ni X.B."/>
            <person name="Tian J.H."/>
            <person name="Sheng Y."/>
            <person name="Liu T."/>
            <person name="Pan Y.S."/>
            <person name="Xia L.Y."/>
            <person name="Li J."/>
            <person name="Zhao F."/>
            <person name="Cao W.C."/>
        </authorList>
    </citation>
    <scope>NUCLEOTIDE SEQUENCE [LARGE SCALE GENOMIC DNA]</scope>
    <source>
        <strain evidence="1">HaeL-2018</strain>
    </source>
</reference>
<dbReference type="Proteomes" id="UP000821853">
    <property type="component" value="Unassembled WGS sequence"/>
</dbReference>
<protein>
    <submittedName>
        <fullName evidence="1">Uncharacterized protein</fullName>
    </submittedName>
</protein>
<dbReference type="AlphaFoldDB" id="A0A9J6GQD2"/>
<dbReference type="VEuPathDB" id="VectorBase:HLOH_064107"/>
<dbReference type="EMBL" id="JABSTR010000008">
    <property type="protein sequence ID" value="KAH9376396.1"/>
    <property type="molecule type" value="Genomic_DNA"/>
</dbReference>
<accession>A0A9J6GQD2</accession>
<comment type="caution">
    <text evidence="1">The sequence shown here is derived from an EMBL/GenBank/DDBJ whole genome shotgun (WGS) entry which is preliminary data.</text>
</comment>
<name>A0A9J6GQD2_HAELO</name>
<gene>
    <name evidence="1" type="ORF">HPB48_001329</name>
</gene>
<evidence type="ECO:0000313" key="2">
    <source>
        <dbReference type="Proteomes" id="UP000821853"/>
    </source>
</evidence>
<sequence length="154" mass="17964">MFAPYTECMRLNSDDAKFAQRLIGIKVRPTLIIQKLKEESGKIFLASWMQMLLTTVLFSFQLTYRKGDDWKNVHNMRNNNNSGDDKENLLLQMMCDFCVKEQATVIPITDETRSFSFCVCQHAKWTECSKGIRRFLFCTQHTERTSIECPCLLS</sequence>
<dbReference type="OrthoDB" id="123859at2759"/>
<keyword evidence="2" id="KW-1185">Reference proteome</keyword>
<evidence type="ECO:0000313" key="1">
    <source>
        <dbReference type="EMBL" id="KAH9376396.1"/>
    </source>
</evidence>
<organism evidence="1 2">
    <name type="scientific">Haemaphysalis longicornis</name>
    <name type="common">Bush tick</name>
    <dbReference type="NCBI Taxonomy" id="44386"/>
    <lineage>
        <taxon>Eukaryota</taxon>
        <taxon>Metazoa</taxon>
        <taxon>Ecdysozoa</taxon>
        <taxon>Arthropoda</taxon>
        <taxon>Chelicerata</taxon>
        <taxon>Arachnida</taxon>
        <taxon>Acari</taxon>
        <taxon>Parasitiformes</taxon>
        <taxon>Ixodida</taxon>
        <taxon>Ixodoidea</taxon>
        <taxon>Ixodidae</taxon>
        <taxon>Haemaphysalinae</taxon>
        <taxon>Haemaphysalis</taxon>
    </lineage>
</organism>